<dbReference type="Gene3D" id="1.10.530.40">
    <property type="match status" value="1"/>
</dbReference>
<keyword evidence="3 7" id="KW-0081">Bacteriolytic enzyme</keyword>
<gene>
    <name evidence="8" type="ORF">SAE02_06830</name>
</gene>
<dbReference type="InterPro" id="IPR023346">
    <property type="entry name" value="Lysozyme-like_dom_sf"/>
</dbReference>
<comment type="similarity">
    <text evidence="7">Belongs to the glycosyl hydrolase 24 family.</text>
</comment>
<comment type="catalytic activity">
    <reaction evidence="1 7">
        <text>Hydrolysis of (1-&gt;4)-beta-linkages between N-acetylmuramic acid and N-acetyl-D-glucosamine residues in a peptidoglycan and between N-acetyl-D-glucosamine residues in chitodextrins.</text>
        <dbReference type="EC" id="3.2.1.17"/>
    </reaction>
</comment>
<dbReference type="InterPro" id="IPR023347">
    <property type="entry name" value="Lysozyme_dom_sf"/>
</dbReference>
<dbReference type="SUPFAM" id="SSF53955">
    <property type="entry name" value="Lysozyme-like"/>
    <property type="match status" value="1"/>
</dbReference>
<keyword evidence="6 7" id="KW-0326">Glycosidase</keyword>
<keyword evidence="4 7" id="KW-0378">Hydrolase</keyword>
<dbReference type="GO" id="GO:0016998">
    <property type="term" value="P:cell wall macromolecule catabolic process"/>
    <property type="evidence" value="ECO:0007669"/>
    <property type="project" value="InterPro"/>
</dbReference>
<dbReference type="InterPro" id="IPR002196">
    <property type="entry name" value="Glyco_hydro_24"/>
</dbReference>
<dbReference type="InterPro" id="IPR033907">
    <property type="entry name" value="Endolysin_autolysin"/>
</dbReference>
<name>A0A512DJC9_9PROT</name>
<dbReference type="Pfam" id="PF00959">
    <property type="entry name" value="Phage_lysozyme"/>
    <property type="match status" value="1"/>
</dbReference>
<dbReference type="CDD" id="cd00737">
    <property type="entry name" value="lyz_endolysin_autolysin"/>
    <property type="match status" value="1"/>
</dbReference>
<dbReference type="InterPro" id="IPR034690">
    <property type="entry name" value="Endolysin_T4_type"/>
</dbReference>
<evidence type="ECO:0000256" key="3">
    <source>
        <dbReference type="ARBA" id="ARBA00022638"/>
    </source>
</evidence>
<protein>
    <recommendedName>
        <fullName evidence="7">Lysozyme</fullName>
        <ecNumber evidence="7">3.2.1.17</ecNumber>
    </recommendedName>
</protein>
<dbReference type="Proteomes" id="UP000321523">
    <property type="component" value="Unassembled WGS sequence"/>
</dbReference>
<keyword evidence="9" id="KW-1185">Reference proteome</keyword>
<keyword evidence="2 7" id="KW-0929">Antimicrobial</keyword>
<keyword evidence="5" id="KW-1035">Host cytoplasm</keyword>
<evidence type="ECO:0000256" key="4">
    <source>
        <dbReference type="ARBA" id="ARBA00022801"/>
    </source>
</evidence>
<evidence type="ECO:0000256" key="2">
    <source>
        <dbReference type="ARBA" id="ARBA00022529"/>
    </source>
</evidence>
<dbReference type="AlphaFoldDB" id="A0A512DJC9"/>
<dbReference type="EMBL" id="BJYZ01000002">
    <property type="protein sequence ID" value="GEO36535.1"/>
    <property type="molecule type" value="Genomic_DNA"/>
</dbReference>
<proteinExistence type="inferred from homology"/>
<dbReference type="GO" id="GO:0042742">
    <property type="term" value="P:defense response to bacterium"/>
    <property type="evidence" value="ECO:0007669"/>
    <property type="project" value="UniProtKB-KW"/>
</dbReference>
<comment type="caution">
    <text evidence="8">The sequence shown here is derived from an EMBL/GenBank/DDBJ whole genome shotgun (WGS) entry which is preliminary data.</text>
</comment>
<dbReference type="PANTHER" id="PTHR38107:SF3">
    <property type="entry name" value="LYSOZYME RRRD-RELATED"/>
    <property type="match status" value="1"/>
</dbReference>
<reference evidence="8 9" key="1">
    <citation type="submission" date="2019-07" db="EMBL/GenBank/DDBJ databases">
        <title>Whole genome shotgun sequence of Skermanella aerolata NBRC 106429.</title>
        <authorList>
            <person name="Hosoyama A."/>
            <person name="Uohara A."/>
            <person name="Ohji S."/>
            <person name="Ichikawa N."/>
        </authorList>
    </citation>
    <scope>NUCLEOTIDE SEQUENCE [LARGE SCALE GENOMIC DNA]</scope>
    <source>
        <strain evidence="8 9">NBRC 106429</strain>
    </source>
</reference>
<evidence type="ECO:0000256" key="5">
    <source>
        <dbReference type="ARBA" id="ARBA00023200"/>
    </source>
</evidence>
<evidence type="ECO:0000313" key="8">
    <source>
        <dbReference type="EMBL" id="GEO36535.1"/>
    </source>
</evidence>
<organism evidence="8 9">
    <name type="scientific">Skermanella aerolata</name>
    <dbReference type="NCBI Taxonomy" id="393310"/>
    <lineage>
        <taxon>Bacteria</taxon>
        <taxon>Pseudomonadati</taxon>
        <taxon>Pseudomonadota</taxon>
        <taxon>Alphaproteobacteria</taxon>
        <taxon>Rhodospirillales</taxon>
        <taxon>Azospirillaceae</taxon>
        <taxon>Skermanella</taxon>
    </lineage>
</organism>
<evidence type="ECO:0000313" key="9">
    <source>
        <dbReference type="Proteomes" id="UP000321523"/>
    </source>
</evidence>
<dbReference type="PANTHER" id="PTHR38107">
    <property type="match status" value="1"/>
</dbReference>
<dbReference type="EC" id="3.2.1.17" evidence="7"/>
<evidence type="ECO:0000256" key="7">
    <source>
        <dbReference type="RuleBase" id="RU003788"/>
    </source>
</evidence>
<dbReference type="InterPro" id="IPR051018">
    <property type="entry name" value="Bacteriophage_GH24"/>
</dbReference>
<dbReference type="GO" id="GO:0031640">
    <property type="term" value="P:killing of cells of another organism"/>
    <property type="evidence" value="ECO:0007669"/>
    <property type="project" value="UniProtKB-KW"/>
</dbReference>
<dbReference type="HAMAP" id="MF_04110">
    <property type="entry name" value="ENDOLYSIN_T4"/>
    <property type="match status" value="1"/>
</dbReference>
<dbReference type="GO" id="GO:0003796">
    <property type="term" value="F:lysozyme activity"/>
    <property type="evidence" value="ECO:0007669"/>
    <property type="project" value="UniProtKB-EC"/>
</dbReference>
<accession>A0A512DJC9</accession>
<evidence type="ECO:0000256" key="6">
    <source>
        <dbReference type="ARBA" id="ARBA00023295"/>
    </source>
</evidence>
<evidence type="ECO:0000256" key="1">
    <source>
        <dbReference type="ARBA" id="ARBA00000632"/>
    </source>
</evidence>
<sequence length="195" mass="20230">MAGPNANMSVSPNGLTFLYNREAQAGVSNKPHWPGGGSGVTLGPGYDLGHRTAAQIVADLTSIGVASGAAETLSNAAGLTGTDAQTFAKANANAVSLTQGQEEALLKLVLPTYQQHVQNYVTVPVNQNQFDAMVSLDYNIGGGNFKNSSVVANLNKGDVAAAAESFKLWNKSGGKVVQGLVNRRELEVALFNTPV</sequence>
<dbReference type="GO" id="GO:0009253">
    <property type="term" value="P:peptidoglycan catabolic process"/>
    <property type="evidence" value="ECO:0007669"/>
    <property type="project" value="InterPro"/>
</dbReference>
<dbReference type="RefSeq" id="WP_169789264.1">
    <property type="nucleotide sequence ID" value="NZ_BJYZ01000002.1"/>
</dbReference>